<comment type="caution">
    <text evidence="7">The sequence shown here is derived from an EMBL/GenBank/DDBJ whole genome shotgun (WGS) entry which is preliminary data.</text>
</comment>
<gene>
    <name evidence="7" type="ORF">JCM21142_72847</name>
</gene>
<dbReference type="GO" id="GO:0003677">
    <property type="term" value="F:DNA binding"/>
    <property type="evidence" value="ECO:0007669"/>
    <property type="project" value="InterPro"/>
</dbReference>
<dbReference type="Gene3D" id="1.10.10.10">
    <property type="entry name" value="Winged helix-like DNA-binding domain superfamily/Winged helix DNA-binding domain"/>
    <property type="match status" value="1"/>
</dbReference>
<dbReference type="Pfam" id="PF04542">
    <property type="entry name" value="Sigma70_r2"/>
    <property type="match status" value="1"/>
</dbReference>
<feature type="domain" description="RNA polymerase sigma factor 70 region 4 type 2" evidence="6">
    <location>
        <begin position="117"/>
        <end position="167"/>
    </location>
</feature>
<dbReference type="CDD" id="cd06171">
    <property type="entry name" value="Sigma70_r4"/>
    <property type="match status" value="1"/>
</dbReference>
<dbReference type="Pfam" id="PF08281">
    <property type="entry name" value="Sigma70_r4_2"/>
    <property type="match status" value="1"/>
</dbReference>
<proteinExistence type="inferred from homology"/>
<evidence type="ECO:0000313" key="7">
    <source>
        <dbReference type="EMBL" id="GAF04151.1"/>
    </source>
</evidence>
<organism evidence="7 8">
    <name type="scientific">Saccharicrinis fermentans DSM 9555 = JCM 21142</name>
    <dbReference type="NCBI Taxonomy" id="869213"/>
    <lineage>
        <taxon>Bacteria</taxon>
        <taxon>Pseudomonadati</taxon>
        <taxon>Bacteroidota</taxon>
        <taxon>Bacteroidia</taxon>
        <taxon>Marinilabiliales</taxon>
        <taxon>Marinilabiliaceae</taxon>
        <taxon>Saccharicrinis</taxon>
    </lineage>
</organism>
<dbReference type="InterPro" id="IPR013325">
    <property type="entry name" value="RNA_pol_sigma_r2"/>
</dbReference>
<evidence type="ECO:0000256" key="1">
    <source>
        <dbReference type="ARBA" id="ARBA00010641"/>
    </source>
</evidence>
<dbReference type="InterPro" id="IPR013249">
    <property type="entry name" value="RNA_pol_sigma70_r4_t2"/>
</dbReference>
<evidence type="ECO:0000313" key="8">
    <source>
        <dbReference type="Proteomes" id="UP000019402"/>
    </source>
</evidence>
<dbReference type="eggNOG" id="COG1595">
    <property type="taxonomic scope" value="Bacteria"/>
</dbReference>
<evidence type="ECO:0000259" key="6">
    <source>
        <dbReference type="Pfam" id="PF08281"/>
    </source>
</evidence>
<dbReference type="OrthoDB" id="1056775at2"/>
<dbReference type="SUPFAM" id="SSF88659">
    <property type="entry name" value="Sigma3 and sigma4 domains of RNA polymerase sigma factors"/>
    <property type="match status" value="1"/>
</dbReference>
<dbReference type="STRING" id="869213.GCA_000517085_00334"/>
<keyword evidence="3" id="KW-0731">Sigma factor</keyword>
<evidence type="ECO:0000256" key="4">
    <source>
        <dbReference type="ARBA" id="ARBA00023163"/>
    </source>
</evidence>
<dbReference type="InterPro" id="IPR014284">
    <property type="entry name" value="RNA_pol_sigma-70_dom"/>
</dbReference>
<dbReference type="NCBIfam" id="TIGR02937">
    <property type="entry name" value="sigma70-ECF"/>
    <property type="match status" value="1"/>
</dbReference>
<dbReference type="InterPro" id="IPR013324">
    <property type="entry name" value="RNA_pol_sigma_r3/r4-like"/>
</dbReference>
<protein>
    <submittedName>
        <fullName evidence="7">Sigma-24</fullName>
    </submittedName>
</protein>
<accession>W7YI43</accession>
<dbReference type="RefSeq" id="WP_027470394.1">
    <property type="nucleotide sequence ID" value="NZ_BAMD01000038.1"/>
</dbReference>
<evidence type="ECO:0000256" key="2">
    <source>
        <dbReference type="ARBA" id="ARBA00023015"/>
    </source>
</evidence>
<name>W7YI43_9BACT</name>
<dbReference type="InterPro" id="IPR039425">
    <property type="entry name" value="RNA_pol_sigma-70-like"/>
</dbReference>
<keyword evidence="4" id="KW-0804">Transcription</keyword>
<reference evidence="7 8" key="1">
    <citation type="journal article" date="2014" name="Genome Announc.">
        <title>Draft Genome Sequence of Cytophaga fermentans JCM 21142T, a Facultative Anaerobe Isolated from Marine Mud.</title>
        <authorList>
            <person name="Starns D."/>
            <person name="Oshima K."/>
            <person name="Suda W."/>
            <person name="Iino T."/>
            <person name="Yuki M."/>
            <person name="Inoue J."/>
            <person name="Kitamura K."/>
            <person name="Iida T."/>
            <person name="Darby A."/>
            <person name="Hattori M."/>
            <person name="Ohkuma M."/>
        </authorList>
    </citation>
    <scope>NUCLEOTIDE SEQUENCE [LARGE SCALE GENOMIC DNA]</scope>
    <source>
        <strain evidence="7 8">JCM 21142</strain>
    </source>
</reference>
<dbReference type="InterPro" id="IPR007627">
    <property type="entry name" value="RNA_pol_sigma70_r2"/>
</dbReference>
<dbReference type="EMBL" id="BAMD01000038">
    <property type="protein sequence ID" value="GAF04151.1"/>
    <property type="molecule type" value="Genomic_DNA"/>
</dbReference>
<dbReference type="SUPFAM" id="SSF88946">
    <property type="entry name" value="Sigma2 domain of RNA polymerase sigma factors"/>
    <property type="match status" value="1"/>
</dbReference>
<keyword evidence="2" id="KW-0805">Transcription regulation</keyword>
<evidence type="ECO:0000259" key="5">
    <source>
        <dbReference type="Pfam" id="PF04542"/>
    </source>
</evidence>
<dbReference type="GO" id="GO:0016987">
    <property type="term" value="F:sigma factor activity"/>
    <property type="evidence" value="ECO:0007669"/>
    <property type="project" value="UniProtKB-KW"/>
</dbReference>
<evidence type="ECO:0000256" key="3">
    <source>
        <dbReference type="ARBA" id="ARBA00023082"/>
    </source>
</evidence>
<feature type="domain" description="RNA polymerase sigma-70 region 2" evidence="5">
    <location>
        <begin position="22"/>
        <end position="88"/>
    </location>
</feature>
<dbReference type="Proteomes" id="UP000019402">
    <property type="component" value="Unassembled WGS sequence"/>
</dbReference>
<dbReference type="Gene3D" id="1.10.1740.10">
    <property type="match status" value="1"/>
</dbReference>
<dbReference type="GO" id="GO:0006352">
    <property type="term" value="P:DNA-templated transcription initiation"/>
    <property type="evidence" value="ECO:0007669"/>
    <property type="project" value="InterPro"/>
</dbReference>
<comment type="similarity">
    <text evidence="1">Belongs to the sigma-70 factor family. ECF subfamily.</text>
</comment>
<dbReference type="AlphaFoldDB" id="W7YI43"/>
<dbReference type="PANTHER" id="PTHR43133:SF46">
    <property type="entry name" value="RNA POLYMERASE SIGMA-70 FACTOR ECF SUBFAMILY"/>
    <property type="match status" value="1"/>
</dbReference>
<dbReference type="PANTHER" id="PTHR43133">
    <property type="entry name" value="RNA POLYMERASE ECF-TYPE SIGMA FACTO"/>
    <property type="match status" value="1"/>
</dbReference>
<keyword evidence="8" id="KW-1185">Reference proteome</keyword>
<dbReference type="InterPro" id="IPR036388">
    <property type="entry name" value="WH-like_DNA-bd_sf"/>
</dbReference>
<sequence>MENLVEIIKRCQKNSAKAQKILYQNFSPWLLGVCIQYCKDRTEAEDNLQEGFIKIFKNIHKFRFEGSFEGWMRRIMVNTIIESFRKKNPLYLVDSIEQYQIEYEDTSPEPPAYSTKELLELIESLPPKYKLVFNLYALEGLTHQEIAASLGISVGTSKSNLSRARKILKQKLIKKSNKESQTA</sequence>